<keyword evidence="8" id="KW-1185">Reference proteome</keyword>
<evidence type="ECO:0000256" key="6">
    <source>
        <dbReference type="NCBIfam" id="TIGR00152"/>
    </source>
</evidence>
<dbReference type="Pfam" id="PF01121">
    <property type="entry name" value="CoaE"/>
    <property type="match status" value="1"/>
</dbReference>
<evidence type="ECO:0000256" key="1">
    <source>
        <dbReference type="ARBA" id="ARBA00009018"/>
    </source>
</evidence>
<keyword evidence="3 5" id="KW-0067">ATP-binding</keyword>
<dbReference type="RefSeq" id="WP_068833188.1">
    <property type="nucleotide sequence ID" value="NZ_JBHSMX010000013.1"/>
</dbReference>
<comment type="function">
    <text evidence="5">Catalyzes the phosphorylation of the 3'-hydroxyl group of dephosphocoenzyme A to form coenzyme A.</text>
</comment>
<evidence type="ECO:0000313" key="8">
    <source>
        <dbReference type="Proteomes" id="UP001596084"/>
    </source>
</evidence>
<dbReference type="SUPFAM" id="SSF52540">
    <property type="entry name" value="P-loop containing nucleoside triphosphate hydrolases"/>
    <property type="match status" value="1"/>
</dbReference>
<dbReference type="NCBIfam" id="TIGR00152">
    <property type="entry name" value="dephospho-CoA kinase"/>
    <property type="match status" value="1"/>
</dbReference>
<dbReference type="GO" id="GO:0004140">
    <property type="term" value="F:dephospho-CoA kinase activity"/>
    <property type="evidence" value="ECO:0007669"/>
    <property type="project" value="UniProtKB-EC"/>
</dbReference>
<dbReference type="Gene3D" id="3.40.50.300">
    <property type="entry name" value="P-loop containing nucleotide triphosphate hydrolases"/>
    <property type="match status" value="1"/>
</dbReference>
<comment type="similarity">
    <text evidence="1 5">Belongs to the CoaE family.</text>
</comment>
<dbReference type="HAMAP" id="MF_00376">
    <property type="entry name" value="Dephospho_CoA_kinase"/>
    <property type="match status" value="1"/>
</dbReference>
<comment type="caution">
    <text evidence="7">The sequence shown here is derived from an EMBL/GenBank/DDBJ whole genome shotgun (WGS) entry which is preliminary data.</text>
</comment>
<protein>
    <recommendedName>
        <fullName evidence="5 6">Dephospho-CoA kinase</fullName>
        <ecNumber evidence="5 6">2.7.1.24</ecNumber>
    </recommendedName>
    <alternativeName>
        <fullName evidence="5">Dephosphocoenzyme A kinase</fullName>
    </alternativeName>
</protein>
<dbReference type="EC" id="2.7.1.24" evidence="5 6"/>
<comment type="catalytic activity">
    <reaction evidence="5">
        <text>3'-dephospho-CoA + ATP = ADP + CoA + H(+)</text>
        <dbReference type="Rhea" id="RHEA:18245"/>
        <dbReference type="ChEBI" id="CHEBI:15378"/>
        <dbReference type="ChEBI" id="CHEBI:30616"/>
        <dbReference type="ChEBI" id="CHEBI:57287"/>
        <dbReference type="ChEBI" id="CHEBI:57328"/>
        <dbReference type="ChEBI" id="CHEBI:456216"/>
        <dbReference type="EC" id="2.7.1.24"/>
    </reaction>
</comment>
<name>A0ABW0Q8L5_9BURK</name>
<gene>
    <name evidence="5 7" type="primary">coaE</name>
    <name evidence="7" type="ORF">ACFPP7_09855</name>
</gene>
<comment type="subcellular location">
    <subcellularLocation>
        <location evidence="5">Cytoplasm</location>
    </subcellularLocation>
</comment>
<keyword evidence="2 5" id="KW-0547">Nucleotide-binding</keyword>
<evidence type="ECO:0000313" key="7">
    <source>
        <dbReference type="EMBL" id="MFC5521219.1"/>
    </source>
</evidence>
<evidence type="ECO:0000256" key="3">
    <source>
        <dbReference type="ARBA" id="ARBA00022840"/>
    </source>
</evidence>
<comment type="pathway">
    <text evidence="5">Cofactor biosynthesis; coenzyme A biosynthesis; CoA from (R)-pantothenate: step 5/5.</text>
</comment>
<reference evidence="8" key="1">
    <citation type="journal article" date="2019" name="Int. J. Syst. Evol. Microbiol.">
        <title>The Global Catalogue of Microorganisms (GCM) 10K type strain sequencing project: providing services to taxonomists for standard genome sequencing and annotation.</title>
        <authorList>
            <consortium name="The Broad Institute Genomics Platform"/>
            <consortium name="The Broad Institute Genome Sequencing Center for Infectious Disease"/>
            <person name="Wu L."/>
            <person name="Ma J."/>
        </authorList>
    </citation>
    <scope>NUCLEOTIDE SEQUENCE [LARGE SCALE GENOMIC DNA]</scope>
    <source>
        <strain evidence="8">CGMCC 4.7277</strain>
    </source>
</reference>
<evidence type="ECO:0000256" key="4">
    <source>
        <dbReference type="ARBA" id="ARBA00022993"/>
    </source>
</evidence>
<sequence>MRRAVQRIGLTGGIGSGKSTVARLLVASGATLVDADAIARQVTAPGGAAIKELARQFGDDVITADGAMDRDRMRQLAFSDPAIRRQLESIIHPLVSQETLRQSGVAEKAGSACIVFDVPLLVESGRWRQQVDRVLVVDCSEATQIARVMARNGWTREAVEKVMAGQASRAQRLAAADICVYNDGLALEELERMVHRLAVSFGL</sequence>
<keyword evidence="5" id="KW-0963">Cytoplasm</keyword>
<evidence type="ECO:0000256" key="2">
    <source>
        <dbReference type="ARBA" id="ARBA00022741"/>
    </source>
</evidence>
<dbReference type="PANTHER" id="PTHR10695">
    <property type="entry name" value="DEPHOSPHO-COA KINASE-RELATED"/>
    <property type="match status" value="1"/>
</dbReference>
<dbReference type="EMBL" id="JBHSMX010000013">
    <property type="protein sequence ID" value="MFC5521219.1"/>
    <property type="molecule type" value="Genomic_DNA"/>
</dbReference>
<evidence type="ECO:0000256" key="5">
    <source>
        <dbReference type="HAMAP-Rule" id="MF_00376"/>
    </source>
</evidence>
<keyword evidence="5 7" id="KW-0808">Transferase</keyword>
<dbReference type="PANTHER" id="PTHR10695:SF46">
    <property type="entry name" value="BIFUNCTIONAL COENZYME A SYNTHASE-RELATED"/>
    <property type="match status" value="1"/>
</dbReference>
<accession>A0ABW0Q8L5</accession>
<dbReference type="InterPro" id="IPR027417">
    <property type="entry name" value="P-loop_NTPase"/>
</dbReference>
<dbReference type="InterPro" id="IPR001977">
    <property type="entry name" value="Depp_CoAkinase"/>
</dbReference>
<dbReference type="Proteomes" id="UP001596084">
    <property type="component" value="Unassembled WGS sequence"/>
</dbReference>
<organism evidence="7 8">
    <name type="scientific">Polaromonas jejuensis</name>
    <dbReference type="NCBI Taxonomy" id="457502"/>
    <lineage>
        <taxon>Bacteria</taxon>
        <taxon>Pseudomonadati</taxon>
        <taxon>Pseudomonadota</taxon>
        <taxon>Betaproteobacteria</taxon>
        <taxon>Burkholderiales</taxon>
        <taxon>Comamonadaceae</taxon>
        <taxon>Polaromonas</taxon>
    </lineage>
</organism>
<feature type="binding site" evidence="5">
    <location>
        <begin position="15"/>
        <end position="20"/>
    </location>
    <ligand>
        <name>ATP</name>
        <dbReference type="ChEBI" id="CHEBI:30616"/>
    </ligand>
</feature>
<proteinExistence type="inferred from homology"/>
<dbReference type="CDD" id="cd02022">
    <property type="entry name" value="DPCK"/>
    <property type="match status" value="1"/>
</dbReference>
<keyword evidence="4 5" id="KW-0173">Coenzyme A biosynthesis</keyword>
<keyword evidence="5 7" id="KW-0418">Kinase</keyword>
<dbReference type="PROSITE" id="PS51219">
    <property type="entry name" value="DPCK"/>
    <property type="match status" value="1"/>
</dbReference>